<feature type="domain" description="Bacterial Ig" evidence="2">
    <location>
        <begin position="842"/>
        <end position="924"/>
    </location>
</feature>
<feature type="domain" description="Biofilm-associated protein BapA-like prefix-like" evidence="4">
    <location>
        <begin position="3"/>
        <end position="122"/>
    </location>
</feature>
<feature type="region of interest" description="Disordered" evidence="1">
    <location>
        <begin position="1647"/>
        <end position="1674"/>
    </location>
</feature>
<feature type="domain" description="Bacterial Ig-like" evidence="3">
    <location>
        <begin position="1545"/>
        <end position="1635"/>
    </location>
</feature>
<evidence type="ECO:0000259" key="2">
    <source>
        <dbReference type="Pfam" id="PF17936"/>
    </source>
</evidence>
<feature type="domain" description="Bacterial Ig-like" evidence="3">
    <location>
        <begin position="289"/>
        <end position="376"/>
    </location>
</feature>
<feature type="domain" description="Bacterial Ig-like" evidence="3">
    <location>
        <begin position="1061"/>
        <end position="1139"/>
    </location>
</feature>
<feature type="region of interest" description="Disordered" evidence="1">
    <location>
        <begin position="588"/>
        <end position="615"/>
    </location>
</feature>
<protein>
    <submittedName>
        <fullName evidence="5">BapA prefix-like domain-containing protein</fullName>
    </submittedName>
</protein>
<feature type="domain" description="Bacterial Ig-like" evidence="3">
    <location>
        <begin position="2380"/>
        <end position="2470"/>
    </location>
</feature>
<proteinExistence type="predicted"/>
<feature type="domain" description="Bacterial Ig-like" evidence="3">
    <location>
        <begin position="1767"/>
        <end position="1843"/>
    </location>
</feature>
<feature type="domain" description="Bacterial Ig-like" evidence="3">
    <location>
        <begin position="1261"/>
        <end position="1346"/>
    </location>
</feature>
<feature type="compositionally biased region" description="Low complexity" evidence="1">
    <location>
        <begin position="158"/>
        <end position="185"/>
    </location>
</feature>
<feature type="compositionally biased region" description="Polar residues" evidence="1">
    <location>
        <begin position="1662"/>
        <end position="1673"/>
    </location>
</feature>
<feature type="domain" description="Bacterial Ig" evidence="2">
    <location>
        <begin position="191"/>
        <end position="271"/>
    </location>
</feature>
<dbReference type="Gene3D" id="2.60.40.10">
    <property type="entry name" value="Immunoglobulins"/>
    <property type="match status" value="26"/>
</dbReference>
<feature type="domain" description="Bacterial Ig-like" evidence="3">
    <location>
        <begin position="941"/>
        <end position="1035"/>
    </location>
</feature>
<dbReference type="InterPro" id="IPR010221">
    <property type="entry name" value="VCBS_dom"/>
</dbReference>
<feature type="domain" description="Bacterial Ig" evidence="2">
    <location>
        <begin position="1450"/>
        <end position="1532"/>
    </location>
</feature>
<evidence type="ECO:0000256" key="1">
    <source>
        <dbReference type="SAM" id="MobiDB-lite"/>
    </source>
</evidence>
<sequence>MRLLAVVSKLTGVSTTVESSAVTLNAPSIVKLSVARDEISQLTRINQDLVVRLHSGETITIKNFYVTNDLGASQLVLAENDGTLWWVENPQAGLHFEQIADINELLVTSGASHEAGGAVWPWVLAGAVAAGGIAAIASSGGGDSHHHSDGDNPPPDNTNPDGNPPDNSNPGGSNPNGNTPGSSNPVDTTPPLAPGELLISADGKTVSGEAEAGSLITIKDPSGNVVGEGKADSDGKFSIDLTAPQISGEQLTVTATDDAGNTGPSATIDAPNIPLPDTPVITAAIDDAAPLTGTLSNNQFTNDNTPTLEGTGSAGTVIHIYANGQEIGSTTVDTSGNWHFAITSALADGENHFTAIATNVKGESSESARFTLTIDTLSPDAPRVELMADNTGLLTGPLQNNDRTDEAKPLFSGQGEAGNTITIKEGSTVIGSATVDENGRWTFTPTTPLSDGEHTFTVEQSDKAGNASRVTTTPTIIVDTTPPDAAIIDNVAKDGTTVSGTAEAGSTVSIYDPAGNYLGSTITGENNHFSITLNPAQTHGERLEARIQDAVGNIGPATEFTASDSQYPAQPTILTVTDDAGAVTGLLKNGDATDDNRPTLSGTAEPGSTISINDNGFPVPSFPPIVADADGKWSFTPSLALADGDHVFTATATNDRGTSGQSVAFTIDIDTQPPVLEGLAVSDVGDRLTGTTEAGSTVVIKDSLGNTLGSGTAGDDGTFSIGISPAKINGETLSISVTDKAANSGPVETLNAPDKTAPAAPNGLIVATDGLSVSGQAEAGATVTIRDSSNTVLGSAVANGNGQFIVPLNAAQTNGQALIATATDIANNESAAATVDAPDSTAPEMPKNVVISEDGASISGTAEPGSSITITTPDGTPLGSGKADGEGHFTLPLAPAQTNGEQVTVTATDSANNVSPPTTAQAPDITAPDKPIITQVLDDVESFTGPLVNGQTTNDNRPTLSGTAEAGARVEIFDNGVSLGLATLQPNGGWTFTPSQNLGEGAHRLTVIATDAKGNASPAGNESPESISFTLRIDTQAPDAPQIVSAAITGGEGEVLLANGSITNQRMPTLSGTGEPGAIITLYNNGVELATVQVNPQGSWTYPLTRNLSEGLNILTATATDAAGNSSPTSGVFSVTLDTQPPAQPDAPLISDNVAPVIGNIGNNGATNDTTPTFSGTGEIGSTIILYNNGSEIGRTTVGDNGSWNFTPAALTPETYTITVTETDIAGNISPPSASVTFTLDTTAPANPVITFAEDNVGEVQDTIVSGATTDDNTPVIHGTGDIGSVITLYNGSSVVGVVTVDETGTWTLPVTSALPDGVYTLTAIAADAAGNSSGVSNSFTFTVDTVPLQPPVVNEILDDVAPVTGPLTDGAFTNDRTLTINGSGENGSTVTIYDNGVAIGTALVTDGVWTFNTSELSEASHALTFSATDDAGNTTAQTQPITITVDITAPPAPTIQTVADDGTRVAGLADPYATVEIHHADGTLVGSAVANGTGEFVVTLSPAQTDGGTLTAIAIDRAGNNGPATNFPASDSGLPAVPAITAIEDDVGSIQGNIAAGGATDDTMPTLRGTTDIGSTVEVFIDGDSAGFATVDASGNWIFEIATPLSESTHYFTVQATNANGPGGLSAPVGITVDLSAPAQPVITSATDDVPGMTGTLDNGALTNDSRPTLNGTGEAGATIRILDNGVEIGSATVDQSGNWRFTPNTPLESNAHIFTAVATDPAGNSGQLSDGFTLNIDAQAPDVPVITSVIDDNNQPTVPVLPGQSTDDRQPILNGTGEPGATITIFDNGTPLGTAQVGENGSWTFPVPRNLSEGSHNLTVSATDPAGNTSAVSAPWTIVVDITPPAIPVLTSVVDDQPGITGNLVSGQLTNDATPTLNGRGEAGATINVYLDGNPASIGTTTVNSDGTWSFTPQTPLANGSHTFTLSATDPAGNSSAVSSGFVLTIDTTPPAAPVIASVADNTAPVTGIVPNGGSTNETRPTLSGTGEAGTTISIYNGSALVGTAQVQANGSWSFTPSTSLGAGVWNLTATATDAAGNTSAASEIRSFTIDTTAPAAPVIDTVYDGTGPITGNLSSGQITDEARPVISGTREANTTIRLYDNGTLLAEIPADNSSSWRYTPDASLATGNHVITVIAVDAAGNASPVSDSVNFVVDTTPPLTPVITSVSDDQAPGLGTIANGQNTNDPTPTFSGTAEAGATITLYENGTVIGTTTAQPDGAWSVSTSTLASGTHVITAVATDAAGNSSPNSTAFTLTVDTTAPQTPILTSVVDDVAGGVTGNLANGQITNDNRPTLNGTAEAGSVVSIYDGDTLLGVTSANASGAWSFTPTTGLNDGTRTLTVTATDPAGNVSPATSGFTIVVDTLAPTVPLITSIVDDVPNNTGAIGNGQSTNDTQPTLNGTAEANSAVSIFDNGALVATVNANASGNWSWTPTASLGQGSHAYSVSAADAAGNVSAASPSTTIIVDTIAPGAPGNLVINATGNRVTGTAEAGSTVTITSETGVVLGTATADGTGSFTATLTPAQTNGQPLLAFAQDKAGNTGIAAGFTAPDTRVPEAPIITNVVDDVGIYTGAIANGQVTNDAQPTLNGTAQAGATVSIYNNGALLGTTTANASGNWSFTPTGNLTEGSHAFTATATNANGTGSVSTAATVIVDTLAPGTPSGTLSADGGSLSGQAEANSTVTVTLAGGVTLTTTAGSNGAWSLTLPTKQIEGQLINVTATDAAGNASGTLGITAPILPLAARDNITSLDLTSTAVTSTQNYSDYGLLLVGALGNVASVLGNDTAQVEFTIAEGGTGDVTIDAAATGIVLSLLSTQEIVVQRYDTSLGTWTTIVNTAVGDFANLLTLTGSGVTLNLNGLGEGQYRVLTYNTSLLATGSYTSLDVDVHQTSAGIISGPTISTGNVMADDTAPTGTTVTAITNANGVSTPVGAGGVDILGQYGTLHINQDGSYTYTLTKPTAGYGHKESFTYTITQNGVGSSAAQLVINLGPAPVPGSVIATDNNASLVFDTHVSYVNNGPSTQSGVTVLSVGLGNVLNANLLDDMTNPIIFNVEEGATRTMTLQGTVGGVSLVSTFDLYVYRFNDAIQQYEQFRVQKGWINTLLLAGQSQPLTLTLPGGEYLFVLNTASGISVLTGYTLAISQDHTYAVDSITANTTGNVLTNDVAPTDALLTEVNGVAIAATGTTEVNGLYGSLIIDARGNYTYTLKNGVGADSIKTPDSFIYTLKAPNGDTDTASLNITPTARALDAINDVSDTLSVATLQDTAAWLDSSVGSASWGLLGKSGSGSGTFDVATGTVLKGASLVFDVSTLITLGNLNISWAIQENGTVIRNGTVPVANITLGSATVTVNLSGLELDAGTYTLNFTGTNTLAGAATITPRVIGTTVDLDNFETSGTHTVLGNIFDGSDAAGAMDQLNTVNTRLSISGYNGSAATLDAAANTTSATIQGHYGTLQINLDGAYTYTLNNGVAMSSITSKEVFTYQLDDKIGHTDSATLTIDMAPQIVSTNQNDVLIGSAYGDTLIYHLLNGADATGGNGADRWQNFSTTQGDKIDIHELLTGWDHQAATLGNFVQVHTSGANTVISVDRDGAGSAFKSTDLVTLENVQLTLNDLLQNNHLITGG</sequence>
<evidence type="ECO:0000259" key="3">
    <source>
        <dbReference type="Pfam" id="PF19077"/>
    </source>
</evidence>
<dbReference type="EMBL" id="DAARRK010000052">
    <property type="protein sequence ID" value="HAE3630302.1"/>
    <property type="molecule type" value="Genomic_DNA"/>
</dbReference>
<dbReference type="RefSeq" id="WP_048661924.1">
    <property type="nucleotide sequence ID" value="NZ_CAMRRP010000037.1"/>
</dbReference>
<reference evidence="5" key="1">
    <citation type="journal article" date="2018" name="Genome Biol.">
        <title>SKESA: strategic k-mer extension for scrupulous assemblies.</title>
        <authorList>
            <person name="Souvorov A."/>
            <person name="Agarwala R."/>
            <person name="Lipman D.J."/>
        </authorList>
    </citation>
    <scope>NUCLEOTIDE SEQUENCE</scope>
    <source>
        <strain evidence="5">09-1703</strain>
        <strain evidence="7">12-0437</strain>
        <strain evidence="6">IP E.88.374</strain>
    </source>
</reference>
<dbReference type="InterPro" id="IPR041498">
    <property type="entry name" value="Big_6"/>
</dbReference>
<feature type="domain" description="Bacterial Ig-like" evidence="3">
    <location>
        <begin position="1366"/>
        <end position="1447"/>
    </location>
</feature>
<feature type="domain" description="Bacterial Ig" evidence="2">
    <location>
        <begin position="2660"/>
        <end position="2739"/>
    </location>
</feature>
<evidence type="ECO:0000313" key="6">
    <source>
        <dbReference type="EMBL" id="HAE7812239.1"/>
    </source>
</evidence>
<feature type="domain" description="Bacterial Ig-like" evidence="3">
    <location>
        <begin position="2272"/>
        <end position="2366"/>
    </location>
</feature>
<accession>A0A3U8L7X5</accession>
<feature type="compositionally biased region" description="Polar residues" evidence="1">
    <location>
        <begin position="598"/>
        <end position="614"/>
    </location>
</feature>
<feature type="domain" description="Bacterial Ig" evidence="2">
    <location>
        <begin position="673"/>
        <end position="754"/>
    </location>
</feature>
<feature type="domain" description="Bacterial Ig-like" evidence="3">
    <location>
        <begin position="1654"/>
        <end position="1739"/>
    </location>
</feature>
<feature type="region of interest" description="Disordered" evidence="1">
    <location>
        <begin position="138"/>
        <end position="197"/>
    </location>
</feature>
<dbReference type="InterPro" id="IPR019960">
    <property type="entry name" value="T1SS_VCA0849"/>
</dbReference>
<evidence type="ECO:0000313" key="7">
    <source>
        <dbReference type="EMBL" id="HAF7362996.1"/>
    </source>
</evidence>
<evidence type="ECO:0000313" key="5">
    <source>
        <dbReference type="EMBL" id="HAE3630302.1"/>
    </source>
</evidence>
<dbReference type="NCBIfam" id="NF045619">
    <property type="entry name" value="adhes_GNV_Cterm"/>
    <property type="match status" value="1"/>
</dbReference>
<dbReference type="Pfam" id="PF19077">
    <property type="entry name" value="Big_13"/>
    <property type="match status" value="18"/>
</dbReference>
<dbReference type="NCBIfam" id="NF033510">
    <property type="entry name" value="Ca_tandemer"/>
    <property type="match status" value="25"/>
</dbReference>
<name>A0A3U8L7X5_SALTI</name>
<feature type="domain" description="Bacterial Ig" evidence="2">
    <location>
        <begin position="483"/>
        <end position="564"/>
    </location>
</feature>
<gene>
    <name evidence="5" type="ORF">G3982_004044</name>
    <name evidence="7" type="ORF">G9X37_003655</name>
    <name evidence="6" type="ORF">GND71_004209</name>
</gene>
<feature type="domain" description="Bacterial Ig-like" evidence="3">
    <location>
        <begin position="575"/>
        <end position="671"/>
    </location>
</feature>
<dbReference type="Pfam" id="PF17936">
    <property type="entry name" value="Big_6"/>
    <property type="match status" value="8"/>
</dbReference>
<dbReference type="InterPro" id="IPR013783">
    <property type="entry name" value="Ig-like_fold"/>
</dbReference>
<feature type="domain" description="Bacterial Ig" evidence="2">
    <location>
        <begin position="757"/>
        <end position="839"/>
    </location>
</feature>
<organism evidence="5">
    <name type="scientific">Salmonella typhi</name>
    <dbReference type="NCBI Taxonomy" id="90370"/>
    <lineage>
        <taxon>Bacteria</taxon>
        <taxon>Pseudomonadati</taxon>
        <taxon>Pseudomonadota</taxon>
        <taxon>Gammaproteobacteria</taxon>
        <taxon>Enterobacterales</taxon>
        <taxon>Enterobacteriaceae</taxon>
        <taxon>Salmonella</taxon>
    </lineage>
</organism>
<dbReference type="InterPro" id="IPR044016">
    <property type="entry name" value="Big_13"/>
</dbReference>
<dbReference type="InterPro" id="IPR055014">
    <property type="entry name" value="BapA_Bap-like_C"/>
</dbReference>
<dbReference type="Pfam" id="PF22783">
    <property type="entry name" value="BapA_N"/>
    <property type="match status" value="1"/>
</dbReference>
<feature type="domain" description="Bacterial Ig-like" evidence="3">
    <location>
        <begin position="1968"/>
        <end position="2054"/>
    </location>
</feature>
<feature type="domain" description="Bacterial Ig" evidence="2">
    <location>
        <begin position="2472"/>
        <end position="2554"/>
    </location>
</feature>
<dbReference type="NCBIfam" id="TIGR01965">
    <property type="entry name" value="VCBS_repeat"/>
    <property type="match status" value="1"/>
</dbReference>
<evidence type="ECO:0000259" key="4">
    <source>
        <dbReference type="Pfam" id="PF22783"/>
    </source>
</evidence>
<dbReference type="EMBL" id="DAAWCE010000099">
    <property type="protein sequence ID" value="HAF7362996.1"/>
    <property type="molecule type" value="Genomic_DNA"/>
</dbReference>
<feature type="domain" description="Bacterial Ig-like" evidence="3">
    <location>
        <begin position="1159"/>
        <end position="1242"/>
    </location>
</feature>
<comment type="caution">
    <text evidence="5">The sequence shown here is derived from an EMBL/GenBank/DDBJ whole genome shotgun (WGS) entry which is preliminary data.</text>
</comment>
<feature type="domain" description="Bacterial Ig-like" evidence="3">
    <location>
        <begin position="2072"/>
        <end position="2158"/>
    </location>
</feature>
<feature type="domain" description="Bacterial Ig-like" evidence="3">
    <location>
        <begin position="2178"/>
        <end position="2261"/>
    </location>
</feature>
<dbReference type="InterPro" id="IPR048051">
    <property type="entry name" value="BapA-like_prefix-like"/>
</dbReference>
<feature type="domain" description="Bacterial Ig-like" evidence="3">
    <location>
        <begin position="2574"/>
        <end position="2658"/>
    </location>
</feature>
<reference evidence="5" key="2">
    <citation type="submission" date="2018-07" db="EMBL/GenBank/DDBJ databases">
        <authorList>
            <consortium name="NCBI Pathogen Detection Project"/>
        </authorList>
    </citation>
    <scope>NUCLEOTIDE SEQUENCE</scope>
    <source>
        <strain evidence="5">09-1703</strain>
        <strain evidence="7">12-0437</strain>
        <strain evidence="6">IP E.88.374</strain>
    </source>
</reference>
<dbReference type="EMBL" id="DAATAS010000032">
    <property type="protein sequence ID" value="HAE7812239.1"/>
    <property type="molecule type" value="Genomic_DNA"/>
</dbReference>
<dbReference type="NCBIfam" id="TIGR03661">
    <property type="entry name" value="T1SS_VCA0849"/>
    <property type="match status" value="1"/>
</dbReference>
<feature type="domain" description="Bacterial Ig-like" evidence="3">
    <location>
        <begin position="1862"/>
        <end position="1950"/>
    </location>
</feature>
<dbReference type="Pfam" id="PF17963">
    <property type="entry name" value="Big_9"/>
    <property type="match status" value="2"/>
</dbReference>
<dbReference type="NCBIfam" id="NF033677">
    <property type="entry name" value="biofilm_BapA_N"/>
    <property type="match status" value="1"/>
</dbReference>
<feature type="domain" description="Bacterial Ig-like" evidence="3">
    <location>
        <begin position="395"/>
        <end position="480"/>
    </location>
</feature>